<reference evidence="2 3" key="1">
    <citation type="submission" date="2020-08" db="EMBL/GenBank/DDBJ databases">
        <title>Hymenobacter sp.</title>
        <authorList>
            <person name="Kim M.K."/>
        </authorList>
    </citation>
    <scope>NUCLEOTIDE SEQUENCE [LARGE SCALE GENOMIC DNA]</scope>
    <source>
        <strain evidence="2 3">BT507</strain>
    </source>
</reference>
<dbReference type="Proteomes" id="UP000622017">
    <property type="component" value="Unassembled WGS sequence"/>
</dbReference>
<proteinExistence type="predicted"/>
<evidence type="ECO:0000313" key="3">
    <source>
        <dbReference type="Proteomes" id="UP000622017"/>
    </source>
</evidence>
<sequence>MLHRKAVDVFSLVKENTNEGFISFARAYGNTKWLHAPFLYLQQLALLRMRLFPLPWLKEKLYSPLTPDEIVERLKTVVHFTTSWSDLFWTKATAPFEGKLAHKSFSFQRATLARASYLPQITGRISSDQVQGGSTVLLCHRLGWAVLVLNSLWLLGIGLVTLFAGLVAGASSFFWMVLGLFVLSVLLFTVPFWLEVRKSRPMLMKLLKLQAVSE</sequence>
<dbReference type="RefSeq" id="WP_187318152.1">
    <property type="nucleotide sequence ID" value="NZ_JACSCY010000002.1"/>
</dbReference>
<accession>A0ABR7MFJ2</accession>
<keyword evidence="1" id="KW-1133">Transmembrane helix</keyword>
<dbReference type="EMBL" id="JACSCY010000002">
    <property type="protein sequence ID" value="MBC6609842.1"/>
    <property type="molecule type" value="Genomic_DNA"/>
</dbReference>
<comment type="caution">
    <text evidence="2">The sequence shown here is derived from an EMBL/GenBank/DDBJ whole genome shotgun (WGS) entry which is preliminary data.</text>
</comment>
<evidence type="ECO:0000256" key="1">
    <source>
        <dbReference type="SAM" id="Phobius"/>
    </source>
</evidence>
<gene>
    <name evidence="2" type="ORF">H8B15_02845</name>
</gene>
<feature type="transmembrane region" description="Helical" evidence="1">
    <location>
        <begin position="173"/>
        <end position="194"/>
    </location>
</feature>
<organism evidence="2 3">
    <name type="scientific">Hymenobacter citatus</name>
    <dbReference type="NCBI Taxonomy" id="2763506"/>
    <lineage>
        <taxon>Bacteria</taxon>
        <taxon>Pseudomonadati</taxon>
        <taxon>Bacteroidota</taxon>
        <taxon>Cytophagia</taxon>
        <taxon>Cytophagales</taxon>
        <taxon>Hymenobacteraceae</taxon>
        <taxon>Hymenobacter</taxon>
    </lineage>
</organism>
<protein>
    <submittedName>
        <fullName evidence="2">Uncharacterized protein</fullName>
    </submittedName>
</protein>
<keyword evidence="1" id="KW-0812">Transmembrane</keyword>
<keyword evidence="3" id="KW-1185">Reference proteome</keyword>
<name>A0ABR7MFJ2_9BACT</name>
<evidence type="ECO:0000313" key="2">
    <source>
        <dbReference type="EMBL" id="MBC6609842.1"/>
    </source>
</evidence>
<keyword evidence="1" id="KW-0472">Membrane</keyword>
<feature type="transmembrane region" description="Helical" evidence="1">
    <location>
        <begin position="144"/>
        <end position="167"/>
    </location>
</feature>